<evidence type="ECO:0000256" key="7">
    <source>
        <dbReference type="ARBA" id="ARBA00023033"/>
    </source>
</evidence>
<dbReference type="RefSeq" id="WP_311759714.1">
    <property type="nucleotide sequence ID" value="NZ_JAVRQI010000008.1"/>
</dbReference>
<dbReference type="Pfam" id="PF03060">
    <property type="entry name" value="NMO"/>
    <property type="match status" value="1"/>
</dbReference>
<sequence length="358" mass="38283">MTPTAILSRLVPIDLPIFQAPMAGVSTPRLAATVSDAGGLGALGLGAADPAAARDAIVELQGRTRAPFNVNFFCHEPARRNRQVEDAWIRRTAPLFAEFEAAPPAELHEIYDSFRNGDDFLRLVLDLRPAVVSFHFGLPLPHQITAMREAGLTLMGSATSLAEARQVERAGLHAVIAQGWEAGGHRGIFDPDGLDERLSTRDLTRQLVRDIRLPVIAAGGIMDGGDVRRALDAGAVAAQLGTAFVGCPESAADQPYRERLRQGGTTRMVRAISGRPARCLSNRFTDWASDIPAAEIPAYPCTYDLGKALNAAAKARGESGYGAQWSGAEASRARFLPARDLVAMLVREMGVRASSLPA</sequence>
<accession>A0ABU3EES6</accession>
<keyword evidence="11" id="KW-1185">Reference proteome</keyword>
<keyword evidence="6 10" id="KW-0560">Oxidoreductase</keyword>
<dbReference type="InterPro" id="IPR013785">
    <property type="entry name" value="Aldolase_TIM"/>
</dbReference>
<evidence type="ECO:0000256" key="5">
    <source>
        <dbReference type="ARBA" id="ARBA00022643"/>
    </source>
</evidence>
<comment type="similarity">
    <text evidence="2">Belongs to the nitronate monooxygenase family. NMO class I subfamily.</text>
</comment>
<dbReference type="PANTHER" id="PTHR42747:SF3">
    <property type="entry name" value="NITRONATE MONOOXYGENASE-RELATED"/>
    <property type="match status" value="1"/>
</dbReference>
<name>A0ABU3EES6_9RHOB</name>
<dbReference type="SUPFAM" id="SSF51412">
    <property type="entry name" value="Inosine monophosphate dehydrogenase (IMPDH)"/>
    <property type="match status" value="1"/>
</dbReference>
<evidence type="ECO:0000256" key="4">
    <source>
        <dbReference type="ARBA" id="ARBA00022630"/>
    </source>
</evidence>
<gene>
    <name evidence="10" type="ORF">RM190_12125</name>
</gene>
<dbReference type="EMBL" id="JAVRQI010000008">
    <property type="protein sequence ID" value="MDT1062616.1"/>
    <property type="molecule type" value="Genomic_DNA"/>
</dbReference>
<evidence type="ECO:0000313" key="11">
    <source>
        <dbReference type="Proteomes" id="UP001251085"/>
    </source>
</evidence>
<protein>
    <recommendedName>
        <fullName evidence="8">Propionate 3-nitronate monooxygenase</fullName>
    </recommendedName>
</protein>
<comment type="cofactor">
    <cofactor evidence="1">
        <name>FMN</name>
        <dbReference type="ChEBI" id="CHEBI:58210"/>
    </cofactor>
</comment>
<evidence type="ECO:0000313" key="10">
    <source>
        <dbReference type="EMBL" id="MDT1062616.1"/>
    </source>
</evidence>
<organism evidence="10 11">
    <name type="scientific">Paracoccus broussonetiae</name>
    <dbReference type="NCBI Taxonomy" id="3075834"/>
    <lineage>
        <taxon>Bacteria</taxon>
        <taxon>Pseudomonadati</taxon>
        <taxon>Pseudomonadota</taxon>
        <taxon>Alphaproteobacteria</taxon>
        <taxon>Rhodobacterales</taxon>
        <taxon>Paracoccaceae</taxon>
        <taxon>Paracoccus</taxon>
    </lineage>
</organism>
<keyword evidence="7 10" id="KW-0503">Monooxygenase</keyword>
<evidence type="ECO:0000256" key="9">
    <source>
        <dbReference type="ARBA" id="ARBA00049401"/>
    </source>
</evidence>
<keyword evidence="3" id="KW-0216">Detoxification</keyword>
<evidence type="ECO:0000256" key="6">
    <source>
        <dbReference type="ARBA" id="ARBA00023002"/>
    </source>
</evidence>
<dbReference type="PANTHER" id="PTHR42747">
    <property type="entry name" value="NITRONATE MONOOXYGENASE-RELATED"/>
    <property type="match status" value="1"/>
</dbReference>
<evidence type="ECO:0000256" key="8">
    <source>
        <dbReference type="ARBA" id="ARBA00031155"/>
    </source>
</evidence>
<dbReference type="InterPro" id="IPR004136">
    <property type="entry name" value="NMO"/>
</dbReference>
<evidence type="ECO:0000256" key="2">
    <source>
        <dbReference type="ARBA" id="ARBA00009881"/>
    </source>
</evidence>
<reference evidence="11" key="1">
    <citation type="submission" date="2023-07" db="EMBL/GenBank/DDBJ databases">
        <title>Characterization of two Paracoccaceae strains isolated from Phycosphere and proposal of Xinfangfangia lacusdiani sp. nov.</title>
        <authorList>
            <person name="Deng Y."/>
            <person name="Zhang Y.Q."/>
        </authorList>
    </citation>
    <scope>NUCLEOTIDE SEQUENCE [LARGE SCALE GENOMIC DNA]</scope>
    <source>
        <strain evidence="11">CPCC 101403</strain>
    </source>
</reference>
<evidence type="ECO:0000256" key="3">
    <source>
        <dbReference type="ARBA" id="ARBA00022575"/>
    </source>
</evidence>
<dbReference type="GO" id="GO:0004497">
    <property type="term" value="F:monooxygenase activity"/>
    <property type="evidence" value="ECO:0007669"/>
    <property type="project" value="UniProtKB-KW"/>
</dbReference>
<keyword evidence="5" id="KW-0288">FMN</keyword>
<comment type="catalytic activity">
    <reaction evidence="9">
        <text>3 propionate 3-nitronate + 3 O2 + H2O = 3 3-oxopropanoate + 2 nitrate + nitrite + H2O2 + 3 H(+)</text>
        <dbReference type="Rhea" id="RHEA:57332"/>
        <dbReference type="ChEBI" id="CHEBI:15377"/>
        <dbReference type="ChEBI" id="CHEBI:15378"/>
        <dbReference type="ChEBI" id="CHEBI:15379"/>
        <dbReference type="ChEBI" id="CHEBI:16240"/>
        <dbReference type="ChEBI" id="CHEBI:16301"/>
        <dbReference type="ChEBI" id="CHEBI:17632"/>
        <dbReference type="ChEBI" id="CHEBI:33190"/>
        <dbReference type="ChEBI" id="CHEBI:136067"/>
    </reaction>
</comment>
<comment type="caution">
    <text evidence="10">The sequence shown here is derived from an EMBL/GenBank/DDBJ whole genome shotgun (WGS) entry which is preliminary data.</text>
</comment>
<dbReference type="Proteomes" id="UP001251085">
    <property type="component" value="Unassembled WGS sequence"/>
</dbReference>
<keyword evidence="4" id="KW-0285">Flavoprotein</keyword>
<evidence type="ECO:0000256" key="1">
    <source>
        <dbReference type="ARBA" id="ARBA00001917"/>
    </source>
</evidence>
<proteinExistence type="inferred from homology"/>
<dbReference type="Gene3D" id="3.20.20.70">
    <property type="entry name" value="Aldolase class I"/>
    <property type="match status" value="1"/>
</dbReference>
<dbReference type="CDD" id="cd04730">
    <property type="entry name" value="NPD_like"/>
    <property type="match status" value="1"/>
</dbReference>